<keyword evidence="4" id="KW-0493">Microtubule</keyword>
<dbReference type="GO" id="GO:0005930">
    <property type="term" value="C:axoneme"/>
    <property type="evidence" value="ECO:0007669"/>
    <property type="project" value="UniProtKB-SubCell"/>
</dbReference>
<dbReference type="Gene3D" id="3.10.490.20">
    <property type="match status" value="1"/>
</dbReference>
<dbReference type="EMBL" id="CH480817">
    <property type="protein sequence ID" value="EDW50539.1"/>
    <property type="molecule type" value="Genomic_DNA"/>
</dbReference>
<dbReference type="Gene3D" id="1.10.8.1220">
    <property type="match status" value="1"/>
</dbReference>
<comment type="similarity">
    <text evidence="2">Belongs to the dynein heavy chain family.</text>
</comment>
<dbReference type="Gene3D" id="3.40.50.300">
    <property type="entry name" value="P-loop containing nucleotide triphosphate hydrolases"/>
    <property type="match status" value="3"/>
</dbReference>
<comment type="subcellular location">
    <subcellularLocation>
        <location evidence="1">Cytoplasm</location>
        <location evidence="1">Cytoskeleton</location>
        <location evidence="1">Cilium axoneme</location>
    </subcellularLocation>
</comment>
<dbReference type="FunFam" id="3.10.490.20:FF:000009">
    <property type="entry name" value="Dynein heavy chain 4"/>
    <property type="match status" value="1"/>
</dbReference>
<dbReference type="InterPro" id="IPR027417">
    <property type="entry name" value="P-loop_NTPase"/>
</dbReference>
<dbReference type="GO" id="GO:0030286">
    <property type="term" value="C:dynein complex"/>
    <property type="evidence" value="ECO:0007669"/>
    <property type="project" value="UniProtKB-KW"/>
</dbReference>
<dbReference type="InterPro" id="IPR035706">
    <property type="entry name" value="AAA_9"/>
</dbReference>
<dbReference type="GO" id="GO:0010996">
    <property type="term" value="P:response to auditory stimulus"/>
    <property type="evidence" value="ECO:0007669"/>
    <property type="project" value="EnsemblMetazoa"/>
</dbReference>
<dbReference type="GO" id="GO:0036126">
    <property type="term" value="C:sperm flagellum"/>
    <property type="evidence" value="ECO:0007669"/>
    <property type="project" value="EnsemblMetazoa"/>
</dbReference>
<keyword evidence="6" id="KW-0067">ATP-binding</keyword>
<dbReference type="InterPro" id="IPR024743">
    <property type="entry name" value="Dynein_HC_stalk"/>
</dbReference>
<evidence type="ECO:0000256" key="3">
    <source>
        <dbReference type="ARBA" id="ARBA00022490"/>
    </source>
</evidence>
<dbReference type="HOGENOM" id="CLU_000038_1_1_1"/>
<dbReference type="PANTHER" id="PTHR22878:SF70">
    <property type="entry name" value="DYNEIN HEAVY CHAIN 2, AXONEMAL"/>
    <property type="match status" value="1"/>
</dbReference>
<gene>
    <name evidence="21" type="primary">Dsec\GM14683</name>
    <name evidence="21" type="ORF">Dsec_GM14683</name>
</gene>
<dbReference type="Proteomes" id="UP000001292">
    <property type="component" value="Unassembled WGS sequence"/>
</dbReference>
<evidence type="ECO:0000313" key="22">
    <source>
        <dbReference type="Proteomes" id="UP000001292"/>
    </source>
</evidence>
<feature type="domain" description="Dynein heavy chain ATP-binding dynein motor region" evidence="18">
    <location>
        <begin position="559"/>
        <end position="780"/>
    </location>
</feature>
<name>B4HUB8_DROSE</name>
<keyword evidence="10" id="KW-0505">Motor protein</keyword>
<dbReference type="Gene3D" id="1.20.1270.280">
    <property type="match status" value="1"/>
</dbReference>
<reference evidence="21 22" key="1">
    <citation type="journal article" date="2007" name="Nature">
        <title>Evolution of genes and genomes on the Drosophila phylogeny.</title>
        <authorList>
            <consortium name="Drosophila 12 Genomes Consortium"/>
            <person name="Clark A.G."/>
            <person name="Eisen M.B."/>
            <person name="Smith D.R."/>
            <person name="Bergman C.M."/>
            <person name="Oliver B."/>
            <person name="Markow T.A."/>
            <person name="Kaufman T.C."/>
            <person name="Kellis M."/>
            <person name="Gelbart W."/>
            <person name="Iyer V.N."/>
            <person name="Pollard D.A."/>
            <person name="Sackton T.B."/>
            <person name="Larracuente A.M."/>
            <person name="Singh N.D."/>
            <person name="Abad J.P."/>
            <person name="Abt D.N."/>
            <person name="Adryan B."/>
            <person name="Aguade M."/>
            <person name="Akashi H."/>
            <person name="Anderson W.W."/>
            <person name="Aquadro C.F."/>
            <person name="Ardell D.H."/>
            <person name="Arguello R."/>
            <person name="Artieri C.G."/>
            <person name="Barbash D.A."/>
            <person name="Barker D."/>
            <person name="Barsanti P."/>
            <person name="Batterham P."/>
            <person name="Batzoglou S."/>
            <person name="Begun D."/>
            <person name="Bhutkar A."/>
            <person name="Blanco E."/>
            <person name="Bosak S.A."/>
            <person name="Bradley R.K."/>
            <person name="Brand A.D."/>
            <person name="Brent M.R."/>
            <person name="Brooks A.N."/>
            <person name="Brown R.H."/>
            <person name="Butlin R.K."/>
            <person name="Caggese C."/>
            <person name="Calvi B.R."/>
            <person name="Bernardo de Carvalho A."/>
            <person name="Caspi A."/>
            <person name="Castrezana S."/>
            <person name="Celniker S.E."/>
            <person name="Chang J.L."/>
            <person name="Chapple C."/>
            <person name="Chatterji S."/>
            <person name="Chinwalla A."/>
            <person name="Civetta A."/>
            <person name="Clifton S.W."/>
            <person name="Comeron J.M."/>
            <person name="Costello J.C."/>
            <person name="Coyne J.A."/>
            <person name="Daub J."/>
            <person name="David R.G."/>
            <person name="Delcher A.L."/>
            <person name="Delehaunty K."/>
            <person name="Do C.B."/>
            <person name="Ebling H."/>
            <person name="Edwards K."/>
            <person name="Eickbush T."/>
            <person name="Evans J.D."/>
            <person name="Filipski A."/>
            <person name="Findeiss S."/>
            <person name="Freyhult E."/>
            <person name="Fulton L."/>
            <person name="Fulton R."/>
            <person name="Garcia A.C."/>
            <person name="Gardiner A."/>
            <person name="Garfield D.A."/>
            <person name="Garvin B.E."/>
            <person name="Gibson G."/>
            <person name="Gilbert D."/>
            <person name="Gnerre S."/>
            <person name="Godfrey J."/>
            <person name="Good R."/>
            <person name="Gotea V."/>
            <person name="Gravely B."/>
            <person name="Greenberg A.J."/>
            <person name="Griffiths-Jones S."/>
            <person name="Gross S."/>
            <person name="Guigo R."/>
            <person name="Gustafson E.A."/>
            <person name="Haerty W."/>
            <person name="Hahn M.W."/>
            <person name="Halligan D.L."/>
            <person name="Halpern A.L."/>
            <person name="Halter G.M."/>
            <person name="Han M.V."/>
            <person name="Heger A."/>
            <person name="Hillier L."/>
            <person name="Hinrichs A.S."/>
            <person name="Holmes I."/>
            <person name="Hoskins R.A."/>
            <person name="Hubisz M.J."/>
            <person name="Hultmark D."/>
            <person name="Huntley M.A."/>
            <person name="Jaffe D.B."/>
            <person name="Jagadeeshan S."/>
            <person name="Jeck W.R."/>
            <person name="Johnson J."/>
            <person name="Jones C.D."/>
            <person name="Jordan W.C."/>
            <person name="Karpen G.H."/>
            <person name="Kataoka E."/>
            <person name="Keightley P.D."/>
            <person name="Kheradpour P."/>
            <person name="Kirkness E.F."/>
            <person name="Koerich L.B."/>
            <person name="Kristiansen K."/>
            <person name="Kudrna D."/>
            <person name="Kulathinal R.J."/>
            <person name="Kumar S."/>
            <person name="Kwok R."/>
            <person name="Lander E."/>
            <person name="Langley C.H."/>
            <person name="Lapoint R."/>
            <person name="Lazzaro B.P."/>
            <person name="Lee S.J."/>
            <person name="Levesque L."/>
            <person name="Li R."/>
            <person name="Lin C.F."/>
            <person name="Lin M.F."/>
            <person name="Lindblad-Toh K."/>
            <person name="Llopart A."/>
            <person name="Long M."/>
            <person name="Low L."/>
            <person name="Lozovsky E."/>
            <person name="Lu J."/>
            <person name="Luo M."/>
            <person name="Machado C.A."/>
            <person name="Makalowski W."/>
            <person name="Marzo M."/>
            <person name="Matsuda M."/>
            <person name="Matzkin L."/>
            <person name="McAllister B."/>
            <person name="McBride C.S."/>
            <person name="McKernan B."/>
            <person name="McKernan K."/>
            <person name="Mendez-Lago M."/>
            <person name="Minx P."/>
            <person name="Mollenhauer M.U."/>
            <person name="Montooth K."/>
            <person name="Mount S.M."/>
            <person name="Mu X."/>
            <person name="Myers E."/>
            <person name="Negre B."/>
            <person name="Newfeld S."/>
            <person name="Nielsen R."/>
            <person name="Noor M.A."/>
            <person name="O'Grady P."/>
            <person name="Pachter L."/>
            <person name="Papaceit M."/>
            <person name="Parisi M.J."/>
            <person name="Parisi M."/>
            <person name="Parts L."/>
            <person name="Pedersen J.S."/>
            <person name="Pesole G."/>
            <person name="Phillippy A.M."/>
            <person name="Ponting C.P."/>
            <person name="Pop M."/>
            <person name="Porcelli D."/>
            <person name="Powell J.R."/>
            <person name="Prohaska S."/>
            <person name="Pruitt K."/>
            <person name="Puig M."/>
            <person name="Quesneville H."/>
            <person name="Ram K.R."/>
            <person name="Rand D."/>
            <person name="Rasmussen M.D."/>
            <person name="Reed L.K."/>
            <person name="Reenan R."/>
            <person name="Reily A."/>
            <person name="Remington K.A."/>
            <person name="Rieger T.T."/>
            <person name="Ritchie M.G."/>
            <person name="Robin C."/>
            <person name="Rogers Y.H."/>
            <person name="Rohde C."/>
            <person name="Rozas J."/>
            <person name="Rubenfield M.J."/>
            <person name="Ruiz A."/>
            <person name="Russo S."/>
            <person name="Salzberg S.L."/>
            <person name="Sanchez-Gracia A."/>
            <person name="Saranga D.J."/>
            <person name="Sato H."/>
            <person name="Schaeffer S.W."/>
            <person name="Schatz M.C."/>
            <person name="Schlenke T."/>
            <person name="Schwartz R."/>
            <person name="Segarra C."/>
            <person name="Singh R.S."/>
            <person name="Sirot L."/>
            <person name="Sirota M."/>
            <person name="Sisneros N.B."/>
            <person name="Smith C.D."/>
            <person name="Smith T.F."/>
            <person name="Spieth J."/>
            <person name="Stage D.E."/>
            <person name="Stark A."/>
            <person name="Stephan W."/>
            <person name="Strausberg R.L."/>
            <person name="Strempel S."/>
            <person name="Sturgill D."/>
            <person name="Sutton G."/>
            <person name="Sutton G.G."/>
            <person name="Tao W."/>
            <person name="Teichmann S."/>
            <person name="Tobari Y.N."/>
            <person name="Tomimura Y."/>
            <person name="Tsolas J.M."/>
            <person name="Valente V.L."/>
            <person name="Venter E."/>
            <person name="Venter J.C."/>
            <person name="Vicario S."/>
            <person name="Vieira F.G."/>
            <person name="Vilella A.J."/>
            <person name="Villasante A."/>
            <person name="Walenz B."/>
            <person name="Wang J."/>
            <person name="Wasserman M."/>
            <person name="Watts T."/>
            <person name="Wilson D."/>
            <person name="Wilson R.K."/>
            <person name="Wing R.A."/>
            <person name="Wolfner M.F."/>
            <person name="Wong A."/>
            <person name="Wong G.K."/>
            <person name="Wu C.I."/>
            <person name="Wu G."/>
            <person name="Yamamoto D."/>
            <person name="Yang H.P."/>
            <person name="Yang S.P."/>
            <person name="Yorke J.A."/>
            <person name="Yoshida K."/>
            <person name="Zdobnov E."/>
            <person name="Zhang P."/>
            <person name="Zhang Y."/>
            <person name="Zimin A.V."/>
            <person name="Baldwin J."/>
            <person name="Abdouelleil A."/>
            <person name="Abdulkadir J."/>
            <person name="Abebe A."/>
            <person name="Abera B."/>
            <person name="Abreu J."/>
            <person name="Acer S.C."/>
            <person name="Aftuck L."/>
            <person name="Alexander A."/>
            <person name="An P."/>
            <person name="Anderson E."/>
            <person name="Anderson S."/>
            <person name="Arachi H."/>
            <person name="Azer M."/>
            <person name="Bachantsang P."/>
            <person name="Barry A."/>
            <person name="Bayul T."/>
            <person name="Berlin A."/>
            <person name="Bessette D."/>
            <person name="Bloom T."/>
            <person name="Blye J."/>
            <person name="Boguslavskiy L."/>
            <person name="Bonnet C."/>
            <person name="Boukhgalter B."/>
            <person name="Bourzgui I."/>
            <person name="Brown A."/>
            <person name="Cahill P."/>
            <person name="Channer S."/>
            <person name="Cheshatsang Y."/>
            <person name="Chuda L."/>
            <person name="Citroen M."/>
            <person name="Collymore A."/>
            <person name="Cooke P."/>
            <person name="Costello M."/>
            <person name="D'Aco K."/>
            <person name="Daza R."/>
            <person name="De Haan G."/>
            <person name="DeGray S."/>
            <person name="DeMaso C."/>
            <person name="Dhargay N."/>
            <person name="Dooley K."/>
            <person name="Dooley E."/>
            <person name="Doricent M."/>
            <person name="Dorje P."/>
            <person name="Dorjee K."/>
            <person name="Dupes A."/>
            <person name="Elong R."/>
            <person name="Falk J."/>
            <person name="Farina A."/>
            <person name="Faro S."/>
            <person name="Ferguson D."/>
            <person name="Fisher S."/>
            <person name="Foley C.D."/>
            <person name="Franke A."/>
            <person name="Friedrich D."/>
            <person name="Gadbois L."/>
            <person name="Gearin G."/>
            <person name="Gearin C.R."/>
            <person name="Giannoukos G."/>
            <person name="Goode T."/>
            <person name="Graham J."/>
            <person name="Grandbois E."/>
            <person name="Grewal S."/>
            <person name="Gyaltsen K."/>
            <person name="Hafez N."/>
            <person name="Hagos B."/>
            <person name="Hall J."/>
            <person name="Henson C."/>
            <person name="Hollinger A."/>
            <person name="Honan T."/>
            <person name="Huard M.D."/>
            <person name="Hughes L."/>
            <person name="Hurhula B."/>
            <person name="Husby M.E."/>
            <person name="Kamat A."/>
            <person name="Kanga B."/>
            <person name="Kashin S."/>
            <person name="Khazanovich D."/>
            <person name="Kisner P."/>
            <person name="Lance K."/>
            <person name="Lara M."/>
            <person name="Lee W."/>
            <person name="Lennon N."/>
            <person name="Letendre F."/>
            <person name="LeVine R."/>
            <person name="Lipovsky A."/>
            <person name="Liu X."/>
            <person name="Liu J."/>
            <person name="Liu S."/>
            <person name="Lokyitsang T."/>
            <person name="Lokyitsang Y."/>
            <person name="Lubonja R."/>
            <person name="Lui A."/>
            <person name="MacDonald P."/>
            <person name="Magnisalis V."/>
            <person name="Maru K."/>
            <person name="Matthews C."/>
            <person name="McCusker W."/>
            <person name="McDonough S."/>
            <person name="Mehta T."/>
            <person name="Meldrim J."/>
            <person name="Meneus L."/>
            <person name="Mihai O."/>
            <person name="Mihalev A."/>
            <person name="Mihova T."/>
            <person name="Mittelman R."/>
            <person name="Mlenga V."/>
            <person name="Montmayeur A."/>
            <person name="Mulrain L."/>
            <person name="Navidi A."/>
            <person name="Naylor J."/>
            <person name="Negash T."/>
            <person name="Nguyen T."/>
            <person name="Nguyen N."/>
            <person name="Nicol R."/>
            <person name="Norbu C."/>
            <person name="Norbu N."/>
            <person name="Novod N."/>
            <person name="O'Neill B."/>
            <person name="Osman S."/>
            <person name="Markiewicz E."/>
            <person name="Oyono O.L."/>
            <person name="Patti C."/>
            <person name="Phunkhang P."/>
            <person name="Pierre F."/>
            <person name="Priest M."/>
            <person name="Raghuraman S."/>
            <person name="Rege F."/>
            <person name="Reyes R."/>
            <person name="Rise C."/>
            <person name="Rogov P."/>
            <person name="Ross K."/>
            <person name="Ryan E."/>
            <person name="Settipalli S."/>
            <person name="Shea T."/>
            <person name="Sherpa N."/>
            <person name="Shi L."/>
            <person name="Shih D."/>
            <person name="Sparrow T."/>
            <person name="Spaulding J."/>
            <person name="Stalker J."/>
            <person name="Stange-Thomann N."/>
            <person name="Stavropoulos S."/>
            <person name="Stone C."/>
            <person name="Strader C."/>
            <person name="Tesfaye S."/>
            <person name="Thomson T."/>
            <person name="Thoulutsang Y."/>
            <person name="Thoulutsang D."/>
            <person name="Topham K."/>
            <person name="Topping I."/>
            <person name="Tsamla T."/>
            <person name="Vassiliev H."/>
            <person name="Vo A."/>
            <person name="Wangchuk T."/>
            <person name="Wangdi T."/>
            <person name="Weiand M."/>
            <person name="Wilkinson J."/>
            <person name="Wilson A."/>
            <person name="Yadav S."/>
            <person name="Young G."/>
            <person name="Yu Q."/>
            <person name="Zembek L."/>
            <person name="Zhong D."/>
            <person name="Zimmer A."/>
            <person name="Zwirko Z."/>
            <person name="Jaffe D.B."/>
            <person name="Alvarez P."/>
            <person name="Brockman W."/>
            <person name="Butler J."/>
            <person name="Chin C."/>
            <person name="Gnerre S."/>
            <person name="Grabherr M."/>
            <person name="Kleber M."/>
            <person name="Mauceli E."/>
            <person name="MacCallum I."/>
        </authorList>
    </citation>
    <scope>NUCLEOTIDE SEQUENCE [LARGE SCALE GENOMIC DNA]</scope>
    <source>
        <strain evidence="22">Rob3c / Tucson 14021-0248.25</strain>
    </source>
</reference>
<dbReference type="InterPro" id="IPR043160">
    <property type="entry name" value="Dynein_C_barrel"/>
</dbReference>
<feature type="coiled-coil region" evidence="13">
    <location>
        <begin position="412"/>
        <end position="477"/>
    </location>
</feature>
<dbReference type="Gene3D" id="1.10.8.720">
    <property type="entry name" value="Region D6 of dynein motor"/>
    <property type="match status" value="1"/>
</dbReference>
<dbReference type="GO" id="GO:0005524">
    <property type="term" value="F:ATP binding"/>
    <property type="evidence" value="ECO:0007669"/>
    <property type="project" value="UniProtKB-KW"/>
</dbReference>
<dbReference type="Pfam" id="PF12781">
    <property type="entry name" value="AAA_9"/>
    <property type="match status" value="1"/>
</dbReference>
<protein>
    <submittedName>
        <fullName evidence="21">GM14683</fullName>
    </submittedName>
</protein>
<evidence type="ECO:0000256" key="8">
    <source>
        <dbReference type="ARBA" id="ARBA00023054"/>
    </source>
</evidence>
<keyword evidence="3" id="KW-0963">Cytoplasm</keyword>
<feature type="domain" description="Dynein heavy chain coiled coil stalk" evidence="16">
    <location>
        <begin position="187"/>
        <end position="530"/>
    </location>
</feature>
<dbReference type="Gene3D" id="1.20.920.20">
    <property type="match status" value="1"/>
</dbReference>
<keyword evidence="9" id="KW-0969">Cilium</keyword>
<dbReference type="InterPro" id="IPR026983">
    <property type="entry name" value="DHC"/>
</dbReference>
<dbReference type="GO" id="GO:0051959">
    <property type="term" value="F:dynein light intermediate chain binding"/>
    <property type="evidence" value="ECO:0007669"/>
    <property type="project" value="InterPro"/>
</dbReference>
<dbReference type="GO" id="GO:0030317">
    <property type="term" value="P:flagellated sperm motility"/>
    <property type="evidence" value="ECO:0007669"/>
    <property type="project" value="EnsemblMetazoa"/>
</dbReference>
<evidence type="ECO:0000256" key="10">
    <source>
        <dbReference type="ARBA" id="ARBA00023175"/>
    </source>
</evidence>
<evidence type="ECO:0000256" key="11">
    <source>
        <dbReference type="ARBA" id="ARBA00023212"/>
    </source>
</evidence>
<dbReference type="InterPro" id="IPR041658">
    <property type="entry name" value="AAA_lid_11"/>
</dbReference>
<keyword evidence="7" id="KW-0243">Dynein</keyword>
<dbReference type="OMA" id="ISHFYQF"/>
<dbReference type="FunFam" id="3.40.50.300:FF:000362">
    <property type="entry name" value="Dynein, axonemal, heavy chain 6"/>
    <property type="match status" value="1"/>
</dbReference>
<evidence type="ECO:0000256" key="7">
    <source>
        <dbReference type="ARBA" id="ARBA00023017"/>
    </source>
</evidence>
<keyword evidence="22" id="KW-1185">Reference proteome</keyword>
<dbReference type="FunFam" id="1.20.920.20:FF:000006">
    <property type="entry name" value="Dynein, axonemal, heavy chain 6"/>
    <property type="match status" value="1"/>
</dbReference>
<evidence type="ECO:0000259" key="15">
    <source>
        <dbReference type="Pfam" id="PF03028"/>
    </source>
</evidence>
<dbReference type="PANTHER" id="PTHR22878">
    <property type="entry name" value="DYNEIN HEAVY CHAIN 6, AXONEMAL-LIKE-RELATED"/>
    <property type="match status" value="1"/>
</dbReference>
<dbReference type="Pfam" id="PF12780">
    <property type="entry name" value="AAA_8"/>
    <property type="match status" value="1"/>
</dbReference>
<keyword evidence="11" id="KW-0206">Cytoskeleton</keyword>
<evidence type="ECO:0000256" key="2">
    <source>
        <dbReference type="ARBA" id="ARBA00008887"/>
    </source>
</evidence>
<sequence>MENMANVAKQLGKILDTLPSEVYAYYIDRIREQLHIALAFSPIGDSFKERIRVYPSLINCCTIDWYMPWPEEALSRVGVYFVSSMNLNRPHGEETQEPVQSKDAADADEEEVRRETVGEEREQTQLEADLVDCVMYFHQSVVDASEKCYLELNRRNYVTPSAYLELLKAFRTFYSRKLDEITRLRDRYTTGLEKLDFAAGQVGEMQTNLYDLQPKLKVLSEETDRIMVNIERETAEAEKKKEVVGADEAAANEAAAAAQAIKDDCETDLAEAILAMEAALEALNTLKPADIFIVKSMKNPPYGVKLTMEAVCVIRGIKPDRKPDPSGHMVEDYWGPSMRMLSDMKFLDSLKTFDKDNIPPPIIKRIREKYIADRDFVPEKIKAASMACEGICRWVRAMDVYDKVARIVMPKKAALAEAEGELSQQMEKLNAKRAELQVILDKLQKLNDFFAEKSREKKRLEDEIDNCEKKLNRAEKLLGGLGGEKTRWSEAAKNLHESISNIVGDVLLAGGCTAYLGYFTTEYRVNILDDWNALCKRKHIPSSETFSLATTLGHPMTIRAWSLAGLPADNFSVENGIIVTNSSRYSLLIDPQVQANKWIKNMEKNNNLKVIKQSDANYMQVLELAITFGQPVLIENVGEKLDSNLTPILEKNVIKHKGGLFIKSGDQMIEYNPNFRLYITTCLRNPRYPPEVMVMVTVLNFMITEQGLREQLLAIVVAHERPDLQEKKEQLIIESARNRDALYTIESKILEVLSTSEGNVLEDENAINILSSSKILSEDIQEKQVIAVATEIEIDAARQQYIPVSKHSAILFFCISELANVDPMYQYSLSWFLNLFVNTILKAPKSDQLSERLKNLNDYFTKSIYTNVCRSLFEKDKLVISLVMCLGILVSQGRVEKAALLFFLTGGIGYKSIPPNPLGAWLPDKSWASVCKAADLDGLKNLPQMMETHSDEWHNFYDASNPDQLQLPAPHNTVNDMYFLIVIKSLRPDKLVPAVRAFITRNLDRSFVEPPPFDLAASFADSSPKIPLVFLLSAGSDPMASLFMFAKQRNMYDKLKTISLGQGQGPRAEKMIMEAARHGQWVVLQNCHVAISWMGDLERICNDTTLTDGANHDYRLWCTSYPSAVFPVSVLQNSVKMTNEPPKGLRANMHRSFTSDPLMRDKFFTNAFLFSDSANKCWLRGVFALVFFHAVVQERREFGPLGWNIPYEFNESDLKISLLQLKMFINQSQSIPFRGHVYLTGECNYGGRVTDDKDRRLILSLLNMIYNPNTIEEDNYALSQSGTYRVPMSPTRLNSIEYVSSFPLSPHPEVYGLHENADINRNVKETNALISGVLLTQTDLMASVKASSSGGAKEDPAIAICKQVLKQLPEEFNIDEVSKTYPVIYTNSMNTVLRQELIRFNRLLSYIRKSLVNVGKAVVGQIAMIPELERTHASMVIGNLPADWLKKSYPSLKPLGSYVSDLLARLAFFQEWIDNGEPMVYWISGFYFTQSFITGVLQNYSRKNRFQIDMILIEFAVTKFEVQVPGTPDIGAYIRGIFIEGARWNRKTKEVDESFSKVLFDTLPVIYLRPVLKALEDLPRSTAGAEPETVYDCPVYKTSERRGVLSTTGHSTNFVMYLQLRCSRKPMHWINRGTACLCQLDD</sequence>
<dbReference type="FunFam" id="1.20.1270.280:FF:000001">
    <property type="entry name" value="dynein heavy chain 7, axonemal"/>
    <property type="match status" value="1"/>
</dbReference>
<dbReference type="FunFam" id="1.10.8.720:FF:000001">
    <property type="entry name" value="dynein heavy chain 7, axonemal"/>
    <property type="match status" value="1"/>
</dbReference>
<feature type="domain" description="Dynein heavy chain AAA lid" evidence="19">
    <location>
        <begin position="1180"/>
        <end position="1317"/>
    </location>
</feature>
<dbReference type="Pfam" id="PF18198">
    <property type="entry name" value="AAA_lid_11"/>
    <property type="match status" value="1"/>
</dbReference>
<evidence type="ECO:0000256" key="9">
    <source>
        <dbReference type="ARBA" id="ARBA00023069"/>
    </source>
</evidence>
<dbReference type="GO" id="GO:0008569">
    <property type="term" value="F:minus-end-directed microtubule motor activity"/>
    <property type="evidence" value="ECO:0007669"/>
    <property type="project" value="InterPro"/>
</dbReference>
<dbReference type="STRING" id="7238.B4HUB8"/>
<dbReference type="FunFam" id="1.10.8.1220:FF:000001">
    <property type="entry name" value="Dynein axonemal heavy chain 5"/>
    <property type="match status" value="1"/>
</dbReference>
<feature type="domain" description="Dynein heavy chain C-terminal" evidence="20">
    <location>
        <begin position="1324"/>
        <end position="1638"/>
    </location>
</feature>
<dbReference type="GO" id="GO:0045505">
    <property type="term" value="F:dynein intermediate chain binding"/>
    <property type="evidence" value="ECO:0007669"/>
    <property type="project" value="InterPro"/>
</dbReference>
<evidence type="ECO:0000256" key="13">
    <source>
        <dbReference type="SAM" id="Coils"/>
    </source>
</evidence>
<dbReference type="Gene3D" id="6.10.140.1060">
    <property type="match status" value="1"/>
</dbReference>
<evidence type="ECO:0000256" key="5">
    <source>
        <dbReference type="ARBA" id="ARBA00022741"/>
    </source>
</evidence>
<dbReference type="InterPro" id="IPR024317">
    <property type="entry name" value="Dynein_heavy_chain_D4_dom"/>
</dbReference>
<evidence type="ECO:0000313" key="21">
    <source>
        <dbReference type="EMBL" id="EDW50539.1"/>
    </source>
</evidence>
<dbReference type="InterPro" id="IPR042219">
    <property type="entry name" value="AAA_lid_11_sf"/>
</dbReference>
<proteinExistence type="inferred from homology"/>
<evidence type="ECO:0000256" key="14">
    <source>
        <dbReference type="SAM" id="MobiDB-lite"/>
    </source>
</evidence>
<dbReference type="Pfam" id="PF03028">
    <property type="entry name" value="Dynein_heavy"/>
    <property type="match status" value="1"/>
</dbReference>
<evidence type="ECO:0000256" key="1">
    <source>
        <dbReference type="ARBA" id="ARBA00004430"/>
    </source>
</evidence>
<keyword evidence="8 13" id="KW-0175">Coiled coil</keyword>
<evidence type="ECO:0000259" key="20">
    <source>
        <dbReference type="Pfam" id="PF18199"/>
    </source>
</evidence>
<dbReference type="FunFam" id="3.40.50.300:FF:001145">
    <property type="entry name" value="Putative dynein heavy chain"/>
    <property type="match status" value="1"/>
</dbReference>
<feature type="compositionally biased region" description="Basic and acidic residues" evidence="14">
    <location>
        <begin position="111"/>
        <end position="123"/>
    </location>
</feature>
<keyword evidence="12" id="KW-0966">Cell projection</keyword>
<organism evidence="22">
    <name type="scientific">Drosophila sechellia</name>
    <name type="common">Fruit fly</name>
    <dbReference type="NCBI Taxonomy" id="7238"/>
    <lineage>
        <taxon>Eukaryota</taxon>
        <taxon>Metazoa</taxon>
        <taxon>Ecdysozoa</taxon>
        <taxon>Arthropoda</taxon>
        <taxon>Hexapoda</taxon>
        <taxon>Insecta</taxon>
        <taxon>Pterygota</taxon>
        <taxon>Neoptera</taxon>
        <taxon>Endopterygota</taxon>
        <taxon>Diptera</taxon>
        <taxon>Brachycera</taxon>
        <taxon>Muscomorpha</taxon>
        <taxon>Ephydroidea</taxon>
        <taxon>Drosophilidae</taxon>
        <taxon>Drosophila</taxon>
        <taxon>Sophophora</taxon>
    </lineage>
</organism>
<evidence type="ECO:0000259" key="17">
    <source>
        <dbReference type="Pfam" id="PF12780"/>
    </source>
</evidence>
<evidence type="ECO:0000256" key="6">
    <source>
        <dbReference type="ARBA" id="ARBA00022840"/>
    </source>
</evidence>
<evidence type="ECO:0000256" key="4">
    <source>
        <dbReference type="ARBA" id="ARBA00022701"/>
    </source>
</evidence>
<evidence type="ECO:0000259" key="18">
    <source>
        <dbReference type="Pfam" id="PF12781"/>
    </source>
</evidence>
<feature type="region of interest" description="Disordered" evidence="14">
    <location>
        <begin position="91"/>
        <end position="123"/>
    </location>
</feature>
<accession>B4HUB8</accession>
<dbReference type="InterPro" id="IPR004273">
    <property type="entry name" value="Dynein_heavy_D6_P-loop"/>
</dbReference>
<dbReference type="SMR" id="B4HUB8"/>
<dbReference type="Pfam" id="PF18199">
    <property type="entry name" value="Dynein_C"/>
    <property type="match status" value="1"/>
</dbReference>
<dbReference type="Pfam" id="PF12777">
    <property type="entry name" value="MT"/>
    <property type="match status" value="1"/>
</dbReference>
<evidence type="ECO:0000259" key="16">
    <source>
        <dbReference type="Pfam" id="PF12777"/>
    </source>
</evidence>
<feature type="domain" description="Dynein heavy chain AAA module D4" evidence="17">
    <location>
        <begin position="15"/>
        <end position="172"/>
    </location>
</feature>
<dbReference type="InterPro" id="IPR041228">
    <property type="entry name" value="Dynein_C"/>
</dbReference>
<evidence type="ECO:0000259" key="19">
    <source>
        <dbReference type="Pfam" id="PF18198"/>
    </source>
</evidence>
<keyword evidence="5" id="KW-0547">Nucleotide-binding</keyword>
<dbReference type="GO" id="GO:0046692">
    <property type="term" value="P:sperm competition"/>
    <property type="evidence" value="ECO:0007669"/>
    <property type="project" value="EnsemblMetazoa"/>
</dbReference>
<dbReference type="GO" id="GO:0005874">
    <property type="term" value="C:microtubule"/>
    <property type="evidence" value="ECO:0007669"/>
    <property type="project" value="UniProtKB-KW"/>
</dbReference>
<evidence type="ECO:0000256" key="12">
    <source>
        <dbReference type="ARBA" id="ARBA00023273"/>
    </source>
</evidence>
<dbReference type="PhylomeDB" id="B4HUB8"/>
<feature type="domain" description="Dynein heavy chain region D6 P-loop" evidence="15">
    <location>
        <begin position="1024"/>
        <end position="1138"/>
    </location>
</feature>